<keyword evidence="2" id="KW-0808">Transferase</keyword>
<evidence type="ECO:0000313" key="2">
    <source>
        <dbReference type="EMBL" id="HIT77106.1"/>
    </source>
</evidence>
<organism evidence="2 3">
    <name type="scientific">Candidatus Avipropionibacterium avicola</name>
    <dbReference type="NCBI Taxonomy" id="2840701"/>
    <lineage>
        <taxon>Bacteria</taxon>
        <taxon>Bacillati</taxon>
        <taxon>Actinomycetota</taxon>
        <taxon>Actinomycetes</taxon>
        <taxon>Propionibacteriales</taxon>
        <taxon>Propionibacteriaceae</taxon>
        <taxon>Propionibacteriaceae incertae sedis</taxon>
        <taxon>Candidatus Avipropionibacterium</taxon>
    </lineage>
</organism>
<protein>
    <submittedName>
        <fullName evidence="2">Polysaccharide pyruvyl transferase family protein</fullName>
    </submittedName>
</protein>
<accession>A0A9D1H0T6</accession>
<dbReference type="InterPro" id="IPR007345">
    <property type="entry name" value="Polysacch_pyruvyl_Trfase"/>
</dbReference>
<evidence type="ECO:0000259" key="1">
    <source>
        <dbReference type="Pfam" id="PF04230"/>
    </source>
</evidence>
<gene>
    <name evidence="2" type="ORF">IAA98_16125</name>
</gene>
<proteinExistence type="predicted"/>
<name>A0A9D1H0T6_9ACTN</name>
<dbReference type="EMBL" id="DVLP01000461">
    <property type="protein sequence ID" value="HIT77106.1"/>
    <property type="molecule type" value="Genomic_DNA"/>
</dbReference>
<feature type="domain" description="Polysaccharide pyruvyl transferase" evidence="1">
    <location>
        <begin position="14"/>
        <end position="339"/>
    </location>
</feature>
<reference evidence="2" key="1">
    <citation type="submission" date="2020-10" db="EMBL/GenBank/DDBJ databases">
        <authorList>
            <person name="Gilroy R."/>
        </authorList>
    </citation>
    <scope>NUCLEOTIDE SEQUENCE</scope>
    <source>
        <strain evidence="2">ChiGjej1B1-24693</strain>
    </source>
</reference>
<dbReference type="Proteomes" id="UP000886842">
    <property type="component" value="Unassembled WGS sequence"/>
</dbReference>
<sequence length="419" mass="46384">MTHIGVVAGWQADNIGDVAHIPGTLVALQRRHPDARLSLLVHNINERELRMLARYFPDVTLVTDRLEADAPVTPELERFLSDVDVLVHGSGPALVAGEVLQEWSRRTQQPYGVFAITVDPIRPYEGTLDHLVPMIHAIDGDLLTELEREVFSGASFLHTRESLSRDFLQGQDIGPVRPRFGPDATVLCDFYDDADGRSVIEEYDLVDGEFLCAVPRLRFTPYHTIRGYAPGPEDHRKMAYNAGHVQDDFEVLRAGITAWVRRTGHRALIVPEMSYAVATAQQHLAGTFPEDVADKILVLPRFWELQEAAAVYRHSAGVLSMECHSPLLAVAEAVPTVYLRQPTDTIKGHMYRDLGLDSHLVEVDHDDAVAQVEQVVTTILDDTDAARDRMQAAKDLAAPLLASMADDVVASITTPTTGR</sequence>
<dbReference type="GO" id="GO:0016740">
    <property type="term" value="F:transferase activity"/>
    <property type="evidence" value="ECO:0007669"/>
    <property type="project" value="UniProtKB-KW"/>
</dbReference>
<comment type="caution">
    <text evidence="2">The sequence shown here is derived from an EMBL/GenBank/DDBJ whole genome shotgun (WGS) entry which is preliminary data.</text>
</comment>
<reference evidence="2" key="2">
    <citation type="journal article" date="2021" name="PeerJ">
        <title>Extensive microbial diversity within the chicken gut microbiome revealed by metagenomics and culture.</title>
        <authorList>
            <person name="Gilroy R."/>
            <person name="Ravi A."/>
            <person name="Getino M."/>
            <person name="Pursley I."/>
            <person name="Horton D.L."/>
            <person name="Alikhan N.F."/>
            <person name="Baker D."/>
            <person name="Gharbi K."/>
            <person name="Hall N."/>
            <person name="Watson M."/>
            <person name="Adriaenssens E.M."/>
            <person name="Foster-Nyarko E."/>
            <person name="Jarju S."/>
            <person name="Secka A."/>
            <person name="Antonio M."/>
            <person name="Oren A."/>
            <person name="Chaudhuri R.R."/>
            <person name="La Ragione R."/>
            <person name="Hildebrand F."/>
            <person name="Pallen M.J."/>
        </authorList>
    </citation>
    <scope>NUCLEOTIDE SEQUENCE</scope>
    <source>
        <strain evidence="2">ChiGjej1B1-24693</strain>
    </source>
</reference>
<dbReference type="Pfam" id="PF04230">
    <property type="entry name" value="PS_pyruv_trans"/>
    <property type="match status" value="1"/>
</dbReference>
<evidence type="ECO:0000313" key="3">
    <source>
        <dbReference type="Proteomes" id="UP000886842"/>
    </source>
</evidence>
<dbReference type="AlphaFoldDB" id="A0A9D1H0T6"/>